<feature type="region of interest" description="Disordered" evidence="1">
    <location>
        <begin position="416"/>
        <end position="484"/>
    </location>
</feature>
<organism evidence="4 5">
    <name type="scientific">Burkholderia aenigmatica</name>
    <dbReference type="NCBI Taxonomy" id="2015348"/>
    <lineage>
        <taxon>Bacteria</taxon>
        <taxon>Pseudomonadati</taxon>
        <taxon>Pseudomonadota</taxon>
        <taxon>Betaproteobacteria</taxon>
        <taxon>Burkholderiales</taxon>
        <taxon>Burkholderiaceae</taxon>
        <taxon>Burkholderia</taxon>
        <taxon>Burkholderia cepacia complex</taxon>
    </lineage>
</organism>
<feature type="compositionally biased region" description="Polar residues" evidence="1">
    <location>
        <begin position="784"/>
        <end position="795"/>
    </location>
</feature>
<gene>
    <name evidence="4" type="ORF">BLA13014_04606</name>
</gene>
<evidence type="ECO:0000259" key="3">
    <source>
        <dbReference type="Pfam" id="PF18821"/>
    </source>
</evidence>
<dbReference type="Pfam" id="PF03432">
    <property type="entry name" value="Relaxase"/>
    <property type="match status" value="1"/>
</dbReference>
<feature type="region of interest" description="Disordered" evidence="1">
    <location>
        <begin position="27"/>
        <end position="60"/>
    </location>
</feature>
<dbReference type="EMBL" id="CABVQC010000033">
    <property type="protein sequence ID" value="VWB98456.1"/>
    <property type="molecule type" value="Genomic_DNA"/>
</dbReference>
<dbReference type="InterPro" id="IPR005094">
    <property type="entry name" value="Endonuclease_MobA/VirD2"/>
</dbReference>
<proteinExistence type="predicted"/>
<feature type="compositionally biased region" description="Low complexity" evidence="1">
    <location>
        <begin position="803"/>
        <end position="814"/>
    </location>
</feature>
<feature type="region of interest" description="Disordered" evidence="1">
    <location>
        <begin position="769"/>
        <end position="828"/>
    </location>
</feature>
<feature type="compositionally biased region" description="Low complexity" evidence="1">
    <location>
        <begin position="416"/>
        <end position="442"/>
    </location>
</feature>
<feature type="compositionally biased region" description="Basic and acidic residues" evidence="1">
    <location>
        <begin position="465"/>
        <end position="484"/>
    </location>
</feature>
<name>A0A6P2NTQ9_9BURK</name>
<feature type="domain" description="MobA/VirD2-like nuclease" evidence="2">
    <location>
        <begin position="81"/>
        <end position="202"/>
    </location>
</feature>
<evidence type="ECO:0000313" key="5">
    <source>
        <dbReference type="Proteomes" id="UP000494261"/>
    </source>
</evidence>
<evidence type="ECO:0000259" key="2">
    <source>
        <dbReference type="Pfam" id="PF03432"/>
    </source>
</evidence>
<evidence type="ECO:0000313" key="4">
    <source>
        <dbReference type="EMBL" id="VWB98456.1"/>
    </source>
</evidence>
<protein>
    <submittedName>
        <fullName evidence="4">Relaxase/mobilization nuclease family protein</fullName>
    </submittedName>
</protein>
<dbReference type="Proteomes" id="UP000494261">
    <property type="component" value="Unassembled WGS sequence"/>
</dbReference>
<evidence type="ECO:0000256" key="1">
    <source>
        <dbReference type="SAM" id="MobiDB-lite"/>
    </source>
</evidence>
<feature type="domain" description="Large polyvalent protein-associated" evidence="3">
    <location>
        <begin position="677"/>
        <end position="768"/>
    </location>
</feature>
<dbReference type="Pfam" id="PF18821">
    <property type="entry name" value="LPD7"/>
    <property type="match status" value="1"/>
</dbReference>
<dbReference type="InterPro" id="IPR040677">
    <property type="entry name" value="LPD7"/>
</dbReference>
<sequence>MVPIIPLQRQHKPNASKRFNDLIEYLEGEQEKAKPAQEAGLQQDGEAEASPRAASAREAHPNEFGEILSYATAPVDTKVAGEKCIALRTHGVSSIETASAEMNAVSRKNTRCHDPVYHFILSWPEHEKPAAEAIFDAAEHAIKSLGFEEHQYVIAIHANTDNIHAHVAMNRVHPTTYKSRHIEWAKRTLHFAARESEIKHGWTHDNGIYVVEVDGHGKKHIVLNTKHAGAKEQGEHAHPEIERDETLPTWHDPESLDSYLKTSVAKALKQDLPDLTSWQALHVWLEQYDITLKDTGGGGLRLRAVSQETGEILETPVSKGLRLLKRPEMEKRWGPFKPPFTNPVIVPDLTHLTPTQIDKGVDHVIRIAPDRGIPPPDHVLGVETGTPGTLPEGGSGLHAVPDGAMATGGQVPPVLLPGALQDGLGDDQAGQDPGVRRAATGRASGGGGGSEGRVVGPASPALGRKQRDPALRAQRKAERAAARSDLRKRYTQYRNFVADGDTDYFTRLKELQRERSRQIKALQAEAKAAKAAIPKVLSREVRLVSIIEIDAEVTRRKLIAEAQFQERREALRIARVPPLQWREWLYEQSNRGDKAALSALRGIVYQAQRDAKLPKEGDKDDELEDLELSAADYQEQQHKRLMARLLAEERKERAIRSSSVHTMRPHEVDALILAYAGIQWRVTGNGNVEYSRNDGQHLFTDRGNRVTFDRMRVTDEEIKLALIHSREKFGRQITLTGEEPIFVARMARLADDMGLKILNPELQSVVQSHREAKKQAAGQLAKESAQQALQPSTQAPADAKEGPAPTTAPEAAQTVSEATGQGDIPADDLEGVVADPLANIKPTEPALPEAGEERLRAMVLGIDPRATFEIADPADDRRLYVGPVASAIDEARPMFAQHLGRSNYVIHRHTAPADHNDRAIEVRYRAGQVVVSLPQQDKGQGL</sequence>
<accession>A0A6P2NTQ9</accession>
<dbReference type="AlphaFoldDB" id="A0A6P2NTQ9"/>
<dbReference type="RefSeq" id="WP_175024202.1">
    <property type="nucleotide sequence ID" value="NZ_CABVQC010000033.1"/>
</dbReference>
<reference evidence="4 5" key="1">
    <citation type="submission" date="2019-09" db="EMBL/GenBank/DDBJ databases">
        <authorList>
            <person name="Depoorter E."/>
        </authorList>
    </citation>
    <scope>NUCLEOTIDE SEQUENCE [LARGE SCALE GENOMIC DNA]</scope>
    <source>
        <strain evidence="4">LMG 13014</strain>
    </source>
</reference>